<dbReference type="InterPro" id="IPR002885">
    <property type="entry name" value="PPR_rpt"/>
</dbReference>
<feature type="region of interest" description="Disordered" evidence="3">
    <location>
        <begin position="937"/>
        <end position="982"/>
    </location>
</feature>
<dbReference type="SMART" id="SM00799">
    <property type="entry name" value="DENN"/>
    <property type="match status" value="1"/>
</dbReference>
<dbReference type="GO" id="GO:0032483">
    <property type="term" value="P:regulation of Rab protein signal transduction"/>
    <property type="evidence" value="ECO:0007669"/>
    <property type="project" value="TreeGrafter"/>
</dbReference>
<feature type="region of interest" description="Disordered" evidence="3">
    <location>
        <begin position="1010"/>
        <end position="1038"/>
    </location>
</feature>
<dbReference type="SMART" id="SM00800">
    <property type="entry name" value="uDENN"/>
    <property type="match status" value="1"/>
</dbReference>
<evidence type="ECO:0000256" key="1">
    <source>
        <dbReference type="ARBA" id="ARBA00022658"/>
    </source>
</evidence>
<dbReference type="InterPro" id="IPR005113">
    <property type="entry name" value="uDENN_dom"/>
</dbReference>
<name>A0A6P7FMC0_DIAVI</name>
<dbReference type="Pfam" id="PF03455">
    <property type="entry name" value="dDENN"/>
    <property type="match status" value="1"/>
</dbReference>
<evidence type="ECO:0000259" key="4">
    <source>
        <dbReference type="PROSITE" id="PS50211"/>
    </source>
</evidence>
<dbReference type="PROSITE" id="PS50211">
    <property type="entry name" value="DENN"/>
    <property type="match status" value="1"/>
</dbReference>
<feature type="compositionally biased region" description="Polar residues" evidence="3">
    <location>
        <begin position="1059"/>
        <end position="1076"/>
    </location>
</feature>
<organism evidence="6">
    <name type="scientific">Diabrotica virgifera virgifera</name>
    <name type="common">western corn rootworm</name>
    <dbReference type="NCBI Taxonomy" id="50390"/>
    <lineage>
        <taxon>Eukaryota</taxon>
        <taxon>Metazoa</taxon>
        <taxon>Ecdysozoa</taxon>
        <taxon>Arthropoda</taxon>
        <taxon>Hexapoda</taxon>
        <taxon>Insecta</taxon>
        <taxon>Pterygota</taxon>
        <taxon>Neoptera</taxon>
        <taxon>Endopterygota</taxon>
        <taxon>Coleoptera</taxon>
        <taxon>Polyphaga</taxon>
        <taxon>Cucujiformia</taxon>
        <taxon>Chrysomeloidea</taxon>
        <taxon>Chrysomelidae</taxon>
        <taxon>Galerucinae</taxon>
        <taxon>Diabroticina</taxon>
        <taxon>Diabroticites</taxon>
        <taxon>Diabrotica</taxon>
    </lineage>
</organism>
<dbReference type="InterPro" id="IPR001194">
    <property type="entry name" value="cDENN_dom"/>
</dbReference>
<feature type="domain" description="UDENN" evidence="4">
    <location>
        <begin position="187"/>
        <end position="633"/>
    </location>
</feature>
<dbReference type="KEGG" id="dvv:114329338"/>
<feature type="region of interest" description="Disordered" evidence="3">
    <location>
        <begin position="1055"/>
        <end position="1076"/>
    </location>
</feature>
<dbReference type="InterPro" id="IPR005112">
    <property type="entry name" value="dDENN_dom"/>
</dbReference>
<dbReference type="OrthoDB" id="75250at2759"/>
<dbReference type="Pfam" id="PF03456">
    <property type="entry name" value="uDENN"/>
    <property type="match status" value="1"/>
</dbReference>
<dbReference type="PROSITE" id="PS51375">
    <property type="entry name" value="PPR"/>
    <property type="match status" value="1"/>
</dbReference>
<feature type="region of interest" description="Disordered" evidence="3">
    <location>
        <begin position="1218"/>
        <end position="1237"/>
    </location>
</feature>
<dbReference type="InterPro" id="IPR037516">
    <property type="entry name" value="Tripartite_DENN"/>
</dbReference>
<dbReference type="InterPro" id="IPR051696">
    <property type="entry name" value="DENN_Domain_GEFs"/>
</dbReference>
<gene>
    <name evidence="6" type="primary">LOC114329338</name>
</gene>
<dbReference type="RefSeq" id="XP_028134195.1">
    <property type="nucleotide sequence ID" value="XM_028278394.1"/>
</dbReference>
<dbReference type="InterPro" id="IPR043153">
    <property type="entry name" value="DENN_C"/>
</dbReference>
<feature type="region of interest" description="Disordered" evidence="3">
    <location>
        <begin position="1092"/>
        <end position="1111"/>
    </location>
</feature>
<evidence type="ECO:0000313" key="6">
    <source>
        <dbReference type="RefSeq" id="XP_028134195.1"/>
    </source>
</evidence>
<dbReference type="InterPro" id="IPR011990">
    <property type="entry name" value="TPR-like_helical_dom_sf"/>
</dbReference>
<dbReference type="GO" id="GO:0005085">
    <property type="term" value="F:guanyl-nucleotide exchange factor activity"/>
    <property type="evidence" value="ECO:0007669"/>
    <property type="project" value="UniProtKB-KW"/>
</dbReference>
<dbReference type="FunCoup" id="A0A6P7FMC0">
    <property type="interactions" value="771"/>
</dbReference>
<evidence type="ECO:0000259" key="5">
    <source>
        <dbReference type="PROSITE" id="PS51498"/>
    </source>
</evidence>
<dbReference type="PANTHER" id="PTHR12296:SF30">
    <property type="entry name" value="DENN DOMAIN-CONTAINING PROTEIN CRAG"/>
    <property type="match status" value="1"/>
</dbReference>
<proteinExistence type="predicted"/>
<dbReference type="InParanoid" id="A0A6P7FMC0"/>
<sequence>MDDRRVADYFVVAGLPEIPETLDETTLSEGGSLKASHGQPPITDISVIFPSLGEVKPDDFEVISKTPTGLSADLNHGSIRTIECFLCIKRGRDKPPLVDIGVMYEGKEWLMEDAEVVKQSVGGNIANVNNSASQTFITYRRGPKSMPCNALVVTDVCVVIASKGESPPHAFCCINKNLNKGLVGSDVFLCYKKSMNRATLLTYKPEVLSRYPLGDLPEFPFPDSVPLFCLPMGATLEMWPKEATQPKPVFSTFVLTVSDAKHKVYGSAVTFYERFSENKLAQKQTELLNYEENSEFALHANKSICVLSHWPFSEDFEVWLRWLHGIATSGKPQPIPIERYITQLLDEVQFPSPRILLQMSPHNSKDRVILTQPEDLPLPRSAASFKHLLINLGPENCLQVLLLMLTEQKVLIHSLRPDTLTSVAEAVSTMFFPFKWQCPYIPLCPLGLVEVLHAPLPFLIGVDSRFFDLYDPPTDVSCIDLDTNIITVAENQRQNLNIKLLPKKAAKILKSTLDYLYYQLRNNTTNNTSDANVQDDIELEFQRRKKQQSQELEIQEAFLKFMVLSLKGYRSYLLPITKAPTVGTTDPEALFQLNDFLKSRDKVNHRFFTLVMRTQMFIRFIEERSFVADGDQGLAFFDDCIEKIGHEENNSFRLIELDSVHKSDRTVFVLPPEPTAPGEMYEYKHFNLRASLLIGHGKRKNPLSSLFQTITPGSPMARRTKQEIKSAQKLARKCLRSPDLWARCLCGTCHTLYFMILPSMLHLNAGKEKAILQQSYELLVKATKLRLTCDEVCYRLMMQLCGEHSRPLLAVKLLVLMKKFGIQPNALTYGLYNRCVLEAEWPAHSSSSQLLWNKLRNVVIGAAHFKWAVRKKAIHMSASTEGGSSLLDQTDRAISRSSLDSHEAIREDHPPLLRRGTSIIKGSLNGLEEVDGLETINGSEHEEEQEAEDTLKQNGDIEDEKSTEKEQTEKKIVPTPDSPSEYRLLSRSESAADANLLDQIQANNKRSCSKALNFNNNGTDEKEEIEYGDNENNSPGKVSREVITENDPLGAFTVPLEEATSTQPSQTADSSYTRNSTNLSIEPVLFRSSVQRSATFEGSPPSQSKLQRSETVPAATVASSLASFGSSLKLGFSRYSPSRLSLRKADLKMPHQFIENAFNNFGPSSLTSKKPNELIQGGLSSIKSAATTMVKKMEEIKEAISTSTNSTPVKVLTGDRLAAGDAPEGAEGDSNDGSDCGDRHRKISTEMSSYRGSVTNLKEYDESLPESLFPMPKEDKTESELDITLTTCSQCHNCSCLLYDEDIMANWSPEDSNLNTVCQNCNKPTVPFLTVSITGPDIEPCDPFSIPYLNPLVLRKELENILTQEGDLCLSDSKFVDDHPIIYWNLVWVFERINVQTHLPNLYLRKKAYSENTGSSNNNVENGDRLSGGTTSMEPVEEGTDPLTQELTALADPKEKETQLAGQVHLRCHWDEPGLHIDGPPMYMLWKMRDTSQFNSNGRSLITKTFMQQIINYIRVSDLAEPVRTLSKDRKEDENNKCNSIYRDILFLACKVLGRAQIDINTFDKEYAAAYSRATERQYKLYPQDKPISLSALYCRQYFRPLTLP</sequence>
<evidence type="ECO:0000256" key="3">
    <source>
        <dbReference type="SAM" id="MobiDB-lite"/>
    </source>
</evidence>
<dbReference type="Gene3D" id="2.100.10.50">
    <property type="match status" value="1"/>
</dbReference>
<reference evidence="6" key="1">
    <citation type="submission" date="2025-08" db="UniProtKB">
        <authorList>
            <consortium name="RefSeq"/>
        </authorList>
    </citation>
    <scope>IDENTIFICATION</scope>
    <source>
        <tissue evidence="6">Whole insect</tissue>
    </source>
</reference>
<feature type="region of interest" description="Disordered" evidence="3">
    <location>
        <begin position="1413"/>
        <end position="1439"/>
    </location>
</feature>
<evidence type="ECO:0000256" key="2">
    <source>
        <dbReference type="PROSITE-ProRule" id="PRU00708"/>
    </source>
</evidence>
<accession>A0A6P7FMC0</accession>
<dbReference type="PANTHER" id="PTHR12296">
    <property type="entry name" value="DENN DOMAIN-CONTAINING PROTEIN 4"/>
    <property type="match status" value="1"/>
</dbReference>
<protein>
    <submittedName>
        <fullName evidence="6">DENN domain-containing protein Crag isoform X1</fullName>
    </submittedName>
</protein>
<dbReference type="Pfam" id="PF02141">
    <property type="entry name" value="DENN"/>
    <property type="match status" value="1"/>
</dbReference>
<keyword evidence="1" id="KW-0344">Guanine-nucleotide releasing factor</keyword>
<dbReference type="Gene3D" id="1.25.40.10">
    <property type="entry name" value="Tetratricopeptide repeat domain"/>
    <property type="match status" value="1"/>
</dbReference>
<feature type="domain" description="MABP" evidence="5">
    <location>
        <begin position="39"/>
        <end position="195"/>
    </location>
</feature>
<dbReference type="PROSITE" id="PS51498">
    <property type="entry name" value="MABP"/>
    <property type="match status" value="1"/>
</dbReference>
<dbReference type="SMART" id="SM00801">
    <property type="entry name" value="dDENN"/>
    <property type="match status" value="1"/>
</dbReference>
<feature type="repeat" description="PPR" evidence="2">
    <location>
        <begin position="790"/>
        <end position="824"/>
    </location>
</feature>
<feature type="compositionally biased region" description="Polar residues" evidence="3">
    <location>
        <begin position="1092"/>
        <end position="1110"/>
    </location>
</feature>
<dbReference type="InterPro" id="IPR023341">
    <property type="entry name" value="MABP"/>
</dbReference>
<feature type="compositionally biased region" description="Basic and acidic residues" evidence="3">
    <location>
        <begin position="960"/>
        <end position="972"/>
    </location>
</feature>
<dbReference type="GO" id="GO:0031410">
    <property type="term" value="C:cytoplasmic vesicle"/>
    <property type="evidence" value="ECO:0007669"/>
    <property type="project" value="TreeGrafter"/>
</dbReference>
<dbReference type="Gene3D" id="3.40.50.11500">
    <property type="match status" value="1"/>
</dbReference>